<protein>
    <submittedName>
        <fullName evidence="1">Uncharacterized protein</fullName>
    </submittedName>
</protein>
<name>A0A397U4L9_9GLOM</name>
<dbReference type="EMBL" id="QKWP01002260">
    <property type="protein sequence ID" value="RIB04078.1"/>
    <property type="molecule type" value="Genomic_DNA"/>
</dbReference>
<comment type="caution">
    <text evidence="1">The sequence shown here is derived from an EMBL/GenBank/DDBJ whole genome shotgun (WGS) entry which is preliminary data.</text>
</comment>
<organism evidence="1 2">
    <name type="scientific">Gigaspora rosea</name>
    <dbReference type="NCBI Taxonomy" id="44941"/>
    <lineage>
        <taxon>Eukaryota</taxon>
        <taxon>Fungi</taxon>
        <taxon>Fungi incertae sedis</taxon>
        <taxon>Mucoromycota</taxon>
        <taxon>Glomeromycotina</taxon>
        <taxon>Glomeromycetes</taxon>
        <taxon>Diversisporales</taxon>
        <taxon>Gigasporaceae</taxon>
        <taxon>Gigaspora</taxon>
    </lineage>
</organism>
<dbReference type="OrthoDB" id="2411356at2759"/>
<proteinExistence type="predicted"/>
<dbReference type="AlphaFoldDB" id="A0A397U4L9"/>
<reference evidence="1" key="1">
    <citation type="submission" date="2018-06" db="EMBL/GenBank/DDBJ databases">
        <title>Comparative genomics reveals the genomic features of Rhizophagus irregularis, R. cerebriforme, R. diaphanum and Gigaspora rosea, and their symbiotic lifestyle signature.</title>
        <authorList>
            <person name="Morin E."/>
            <person name="San Clemente H."/>
            <person name="Chen E.C.H."/>
            <person name="De La Providencia I."/>
            <person name="Hainaut M."/>
            <person name="Kuo A."/>
            <person name="Kohler A."/>
            <person name="Murat C."/>
            <person name="Tang N."/>
            <person name="Roy S."/>
            <person name="Loubradou J."/>
            <person name="Henrissat B."/>
            <person name="Grigoriev I.V."/>
            <person name="Corradi N."/>
            <person name="Roux C."/>
            <person name="Martin F.M."/>
        </authorList>
    </citation>
    <scope>NUCLEOTIDE SEQUENCE [LARGE SCALE GENOMIC DNA]</scope>
    <source>
        <strain evidence="1">DAOM 194757</strain>
    </source>
</reference>
<evidence type="ECO:0000313" key="2">
    <source>
        <dbReference type="Proteomes" id="UP000266673"/>
    </source>
</evidence>
<dbReference type="Proteomes" id="UP000266673">
    <property type="component" value="Unassembled WGS sequence"/>
</dbReference>
<gene>
    <name evidence="1" type="ORF">C2G38_714006</name>
</gene>
<sequence length="143" mass="16669">MDFLDKNGIPLKEAEQFYNLIGGRIIQLKRAVKLFKTRSFDETKEIFMDDQLRNFTRAEILPGGLYHNVASKIIRILLEKGQIEYINFQEIVNDKKVADILLDSNIFSLRPSESTINFESKLVESFIREKLYSRPKSPVNPMQ</sequence>
<dbReference type="STRING" id="44941.A0A397U4L9"/>
<evidence type="ECO:0000313" key="1">
    <source>
        <dbReference type="EMBL" id="RIB04078.1"/>
    </source>
</evidence>
<accession>A0A397U4L9</accession>
<keyword evidence="2" id="KW-1185">Reference proteome</keyword>